<dbReference type="SUPFAM" id="SSF56563">
    <property type="entry name" value="Major capsid protein gp5"/>
    <property type="match status" value="1"/>
</dbReference>
<name>A0A2S4LX82_9BURK</name>
<keyword evidence="5" id="KW-1185">Reference proteome</keyword>
<protein>
    <submittedName>
        <fullName evidence="4">HK97 family phage major capsid protein</fullName>
    </submittedName>
</protein>
<keyword evidence="2" id="KW-0175">Coiled coil</keyword>
<sequence>MSKTLRTLQQRKAALVADARKLVEAAHAEDRDLNAAEAAQYDELMASIQGTQRQIEREEALLEAERTASVTIPENARITVSENIEQDPKRGFRSLGDFARSVQTAIINPMRADERLRYGAVAPTTYGGEGSGPDGGFLIPPEFSRDIFTLSLSEDALLPYTDDYDIEGNSMVFPKDETTAWGTDGIRAYWQAEANIGTATKPKLSATTQYLHKMMALVPLTDELIADGPALTQYLNRKIGDSIRWKTNDSLLFGVGNGMPIGALQGNAAIVVAKDTGQATQTLTISNLSRMIARLPPGSFGRAIWLINNDVLPALFTLTLGNYPIYLPISAGAQESPYGMLLGRPVFVSQHAKSFSSQGDVILLDMSYYRTIKKASGIETATSMHLYFDADAMAFRTVFRLDGQPTIVNPIKPANGANNLSPFIQLAAR</sequence>
<dbReference type="EMBL" id="PQGA01000020">
    <property type="protein sequence ID" value="POR47064.1"/>
    <property type="molecule type" value="Genomic_DNA"/>
</dbReference>
<reference evidence="4 5" key="1">
    <citation type="submission" date="2018-01" db="EMBL/GenBank/DDBJ databases">
        <title>Genomic Encyclopedia of Type Strains, Phase III (KMG-III): the genomes of soil and plant-associated and newly described type strains.</title>
        <authorList>
            <person name="Whitman W."/>
        </authorList>
    </citation>
    <scope>NUCLEOTIDE SEQUENCE [LARGE SCALE GENOMIC DNA]</scope>
    <source>
        <strain evidence="4 5">JCM 18070</strain>
    </source>
</reference>
<proteinExistence type="predicted"/>
<comment type="subcellular location">
    <subcellularLocation>
        <location evidence="1">Virion</location>
    </subcellularLocation>
</comment>
<organism evidence="4 5">
    <name type="scientific">Paraburkholderia eburnea</name>
    <dbReference type="NCBI Taxonomy" id="1189126"/>
    <lineage>
        <taxon>Bacteria</taxon>
        <taxon>Pseudomonadati</taxon>
        <taxon>Pseudomonadota</taxon>
        <taxon>Betaproteobacteria</taxon>
        <taxon>Burkholderiales</taxon>
        <taxon>Burkholderiaceae</taxon>
        <taxon>Paraburkholderia</taxon>
    </lineage>
</organism>
<dbReference type="Pfam" id="PF05065">
    <property type="entry name" value="Phage_capsid"/>
    <property type="match status" value="1"/>
</dbReference>
<gene>
    <name evidence="4" type="ORF">B0G62_12057</name>
</gene>
<feature type="domain" description="Phage capsid-like C-terminal" evidence="3">
    <location>
        <begin position="135"/>
        <end position="414"/>
    </location>
</feature>
<dbReference type="InterPro" id="IPR024455">
    <property type="entry name" value="Phage_capsid"/>
</dbReference>
<evidence type="ECO:0000259" key="3">
    <source>
        <dbReference type="Pfam" id="PF05065"/>
    </source>
</evidence>
<evidence type="ECO:0000256" key="1">
    <source>
        <dbReference type="ARBA" id="ARBA00004328"/>
    </source>
</evidence>
<evidence type="ECO:0000313" key="4">
    <source>
        <dbReference type="EMBL" id="POR47064.1"/>
    </source>
</evidence>
<dbReference type="Gene3D" id="3.30.2400.10">
    <property type="entry name" value="Major capsid protein gp5"/>
    <property type="match status" value="1"/>
</dbReference>
<dbReference type="AlphaFoldDB" id="A0A2S4LX82"/>
<evidence type="ECO:0000256" key="2">
    <source>
        <dbReference type="SAM" id="Coils"/>
    </source>
</evidence>
<feature type="coiled-coil region" evidence="2">
    <location>
        <begin position="5"/>
        <end position="68"/>
    </location>
</feature>
<dbReference type="Proteomes" id="UP000237381">
    <property type="component" value="Unassembled WGS sequence"/>
</dbReference>
<dbReference type="RefSeq" id="WP_103707022.1">
    <property type="nucleotide sequence ID" value="NZ_PQGA01000020.1"/>
</dbReference>
<dbReference type="NCBIfam" id="TIGR01554">
    <property type="entry name" value="major_cap_HK97"/>
    <property type="match status" value="1"/>
</dbReference>
<evidence type="ECO:0000313" key="5">
    <source>
        <dbReference type="Proteomes" id="UP000237381"/>
    </source>
</evidence>
<comment type="caution">
    <text evidence="4">The sequence shown here is derived from an EMBL/GenBank/DDBJ whole genome shotgun (WGS) entry which is preliminary data.</text>
</comment>
<dbReference type="OrthoDB" id="9786516at2"/>
<dbReference type="InterPro" id="IPR054612">
    <property type="entry name" value="Phage_capsid-like_C"/>
</dbReference>
<accession>A0A2S4LX82</accession>
<dbReference type="Gene3D" id="3.30.2320.10">
    <property type="entry name" value="hypothetical protein PF0899 domain"/>
    <property type="match status" value="1"/>
</dbReference>